<protein>
    <recommendedName>
        <fullName evidence="9">TspO/MBR family protein</fullName>
    </recommendedName>
</protein>
<keyword evidence="8" id="KW-1185">Reference proteome</keyword>
<comment type="subcellular location">
    <subcellularLocation>
        <location evidence="1">Membrane</location>
        <topology evidence="1">Multi-pass membrane protein</topology>
    </subcellularLocation>
</comment>
<dbReference type="FunFam" id="1.20.1260.100:FF:000001">
    <property type="entry name" value="translocator protein 2"/>
    <property type="match status" value="1"/>
</dbReference>
<feature type="transmembrane region" description="Helical" evidence="6">
    <location>
        <begin position="39"/>
        <end position="59"/>
    </location>
</feature>
<gene>
    <name evidence="7" type="ORF">WR25_07716</name>
</gene>
<dbReference type="PANTHER" id="PTHR10057">
    <property type="entry name" value="PERIPHERAL-TYPE BENZODIAZEPINE RECEPTOR"/>
    <property type="match status" value="1"/>
</dbReference>
<keyword evidence="3 6" id="KW-0812">Transmembrane</keyword>
<feature type="transmembrane region" description="Helical" evidence="6">
    <location>
        <begin position="141"/>
        <end position="161"/>
    </location>
</feature>
<evidence type="ECO:0000256" key="6">
    <source>
        <dbReference type="SAM" id="Phobius"/>
    </source>
</evidence>
<dbReference type="Pfam" id="PF03073">
    <property type="entry name" value="TspO_MBR"/>
    <property type="match status" value="1"/>
</dbReference>
<dbReference type="InterPro" id="IPR004307">
    <property type="entry name" value="TspO_MBR"/>
</dbReference>
<keyword evidence="5 6" id="KW-0472">Membrane</keyword>
<evidence type="ECO:0000256" key="2">
    <source>
        <dbReference type="ARBA" id="ARBA00007524"/>
    </source>
</evidence>
<evidence type="ECO:0000256" key="3">
    <source>
        <dbReference type="ARBA" id="ARBA00022692"/>
    </source>
</evidence>
<accession>A0A2A2L185</accession>
<keyword evidence="4 6" id="KW-1133">Transmembrane helix</keyword>
<dbReference type="EMBL" id="LIAE01007327">
    <property type="protein sequence ID" value="PAV80011.1"/>
    <property type="molecule type" value="Genomic_DNA"/>
</dbReference>
<dbReference type="InterPro" id="IPR038330">
    <property type="entry name" value="TspO/MBR-related_sf"/>
</dbReference>
<feature type="transmembrane region" description="Helical" evidence="6">
    <location>
        <begin position="167"/>
        <end position="188"/>
    </location>
</feature>
<dbReference type="OrthoDB" id="8841220at2759"/>
<dbReference type="Proteomes" id="UP000218231">
    <property type="component" value="Unassembled WGS sequence"/>
</dbReference>
<dbReference type="AlphaFoldDB" id="A0A2A2L185"/>
<feature type="transmembrane region" description="Helical" evidence="6">
    <location>
        <begin position="114"/>
        <end position="134"/>
    </location>
</feature>
<sequence length="198" mass="22067">MNDADPLVPSHLRIHRLPDHYVIVESDMPFWTTQDTRNALISTMIPAAVAGSAFCMFTNDGEVTKWWSTVNKPKWAPTDVRLYSAVDLLTLSPLGYASYLVFKNGGGFDYNDTRLALGLYGLNLGLAVFTIPIIKKKQLGCLWKNTALIHLTAAGAAYAFYKIDKTAGLLLIPYALWTGFYAFLTYSIDKENKAVKDF</sequence>
<comment type="similarity">
    <text evidence="2">Belongs to the TspO/BZRP family.</text>
</comment>
<reference evidence="7 8" key="1">
    <citation type="journal article" date="2017" name="Curr. Biol.">
        <title>Genome architecture and evolution of a unichromosomal asexual nematode.</title>
        <authorList>
            <person name="Fradin H."/>
            <person name="Zegar C."/>
            <person name="Gutwein M."/>
            <person name="Lucas J."/>
            <person name="Kovtun M."/>
            <person name="Corcoran D."/>
            <person name="Baugh L.R."/>
            <person name="Kiontke K."/>
            <person name="Gunsalus K."/>
            <person name="Fitch D.H."/>
            <person name="Piano F."/>
        </authorList>
    </citation>
    <scope>NUCLEOTIDE SEQUENCE [LARGE SCALE GENOMIC DNA]</scope>
    <source>
        <strain evidence="7">PF1309</strain>
    </source>
</reference>
<name>A0A2A2L185_9BILA</name>
<feature type="transmembrane region" description="Helical" evidence="6">
    <location>
        <begin position="80"/>
        <end position="102"/>
    </location>
</feature>
<evidence type="ECO:0000313" key="7">
    <source>
        <dbReference type="EMBL" id="PAV80011.1"/>
    </source>
</evidence>
<dbReference type="GO" id="GO:0033013">
    <property type="term" value="P:tetrapyrrole metabolic process"/>
    <property type="evidence" value="ECO:0007669"/>
    <property type="project" value="UniProtKB-ARBA"/>
</dbReference>
<organism evidence="7 8">
    <name type="scientific">Diploscapter pachys</name>
    <dbReference type="NCBI Taxonomy" id="2018661"/>
    <lineage>
        <taxon>Eukaryota</taxon>
        <taxon>Metazoa</taxon>
        <taxon>Ecdysozoa</taxon>
        <taxon>Nematoda</taxon>
        <taxon>Chromadorea</taxon>
        <taxon>Rhabditida</taxon>
        <taxon>Rhabditina</taxon>
        <taxon>Rhabditomorpha</taxon>
        <taxon>Rhabditoidea</taxon>
        <taxon>Rhabditidae</taxon>
        <taxon>Diploscapter</taxon>
    </lineage>
</organism>
<evidence type="ECO:0008006" key="9">
    <source>
        <dbReference type="Google" id="ProtNLM"/>
    </source>
</evidence>
<dbReference type="STRING" id="2018661.A0A2A2L185"/>
<dbReference type="Gene3D" id="1.20.1260.100">
    <property type="entry name" value="TspO/MBR protein"/>
    <property type="match status" value="1"/>
</dbReference>
<evidence type="ECO:0000256" key="1">
    <source>
        <dbReference type="ARBA" id="ARBA00004141"/>
    </source>
</evidence>
<dbReference type="CDD" id="cd15904">
    <property type="entry name" value="TSPO_MBR"/>
    <property type="match status" value="1"/>
</dbReference>
<dbReference type="GO" id="GO:0005741">
    <property type="term" value="C:mitochondrial outer membrane"/>
    <property type="evidence" value="ECO:0007669"/>
    <property type="project" value="TreeGrafter"/>
</dbReference>
<dbReference type="PANTHER" id="PTHR10057:SF0">
    <property type="entry name" value="TRANSLOCATOR PROTEIN"/>
    <property type="match status" value="1"/>
</dbReference>
<evidence type="ECO:0000256" key="4">
    <source>
        <dbReference type="ARBA" id="ARBA00022989"/>
    </source>
</evidence>
<evidence type="ECO:0000256" key="5">
    <source>
        <dbReference type="ARBA" id="ARBA00023136"/>
    </source>
</evidence>
<comment type="caution">
    <text evidence="7">The sequence shown here is derived from an EMBL/GenBank/DDBJ whole genome shotgun (WGS) entry which is preliminary data.</text>
</comment>
<evidence type="ECO:0000313" key="8">
    <source>
        <dbReference type="Proteomes" id="UP000218231"/>
    </source>
</evidence>
<proteinExistence type="inferred from homology"/>